<keyword evidence="1" id="KW-0472">Membrane</keyword>
<name>A0A916NFX2_9FLAO</name>
<gene>
    <name evidence="2" type="ORF">CRYO30217_00779</name>
</gene>
<keyword evidence="3" id="KW-1185">Reference proteome</keyword>
<evidence type="ECO:0000256" key="1">
    <source>
        <dbReference type="SAM" id="Phobius"/>
    </source>
</evidence>
<dbReference type="AlphaFoldDB" id="A0A916NFX2"/>
<accession>A0A916NFX2</accession>
<feature type="transmembrane region" description="Helical" evidence="1">
    <location>
        <begin position="77"/>
        <end position="94"/>
    </location>
</feature>
<dbReference type="Proteomes" id="UP000683507">
    <property type="component" value="Chromosome"/>
</dbReference>
<evidence type="ECO:0000313" key="3">
    <source>
        <dbReference type="Proteomes" id="UP000683507"/>
    </source>
</evidence>
<dbReference type="RefSeq" id="WP_258541003.1">
    <property type="nucleotide sequence ID" value="NZ_OU015584.1"/>
</dbReference>
<sequence>MNRGKKDERSPRQIVALEANTIDFDLKIVRGFALSFFIYGLVYWMQIQEFLVPLPMVYFFIPVAGLLMFLRSIKWPWAMVLLFIPFVVVKDFTIQNYPNITGVGLIFTFLLWSGWAWNVFFREPKKNLMTWVLPVSQSLIWLLWLIQSDWVRLILIVLILMGATVYVRRNLDNPKAFRNVRVGLLIQLVTSLFLMQQFSYYWVSLG</sequence>
<keyword evidence="1" id="KW-0812">Transmembrane</keyword>
<feature type="transmembrane region" description="Helical" evidence="1">
    <location>
        <begin position="180"/>
        <end position="203"/>
    </location>
</feature>
<feature type="transmembrane region" description="Helical" evidence="1">
    <location>
        <begin position="150"/>
        <end position="168"/>
    </location>
</feature>
<evidence type="ECO:0000313" key="2">
    <source>
        <dbReference type="EMBL" id="CAG5078829.1"/>
    </source>
</evidence>
<proteinExistence type="predicted"/>
<reference evidence="2" key="1">
    <citation type="submission" date="2021-04" db="EMBL/GenBank/DDBJ databases">
        <authorList>
            <person name="Rodrigo-Torres L."/>
            <person name="Arahal R. D."/>
            <person name="Lucena T."/>
        </authorList>
    </citation>
    <scope>NUCLEOTIDE SEQUENCE</scope>
    <source>
        <strain evidence="2">AS29M-1</strain>
    </source>
</reference>
<protein>
    <submittedName>
        <fullName evidence="2">Uncharacterized protein</fullName>
    </submittedName>
</protein>
<feature type="transmembrane region" description="Helical" evidence="1">
    <location>
        <begin position="128"/>
        <end position="144"/>
    </location>
</feature>
<keyword evidence="1" id="KW-1133">Transmembrane helix</keyword>
<dbReference type="EMBL" id="OU015584">
    <property type="protein sequence ID" value="CAG5078829.1"/>
    <property type="molecule type" value="Genomic_DNA"/>
</dbReference>
<feature type="transmembrane region" description="Helical" evidence="1">
    <location>
        <begin position="100"/>
        <end position="121"/>
    </location>
</feature>
<feature type="transmembrane region" description="Helical" evidence="1">
    <location>
        <begin position="51"/>
        <end position="70"/>
    </location>
</feature>
<dbReference type="KEGG" id="ptan:CRYO30217_00779"/>
<organism evidence="2 3">
    <name type="scientific">Parvicella tangerina</name>
    <dbReference type="NCBI Taxonomy" id="2829795"/>
    <lineage>
        <taxon>Bacteria</taxon>
        <taxon>Pseudomonadati</taxon>
        <taxon>Bacteroidota</taxon>
        <taxon>Flavobacteriia</taxon>
        <taxon>Flavobacteriales</taxon>
        <taxon>Parvicellaceae</taxon>
        <taxon>Parvicella</taxon>
    </lineage>
</organism>
<feature type="transmembrane region" description="Helical" evidence="1">
    <location>
        <begin position="28"/>
        <end position="45"/>
    </location>
</feature>